<comment type="caution">
    <text evidence="1">The sequence shown here is derived from an EMBL/GenBank/DDBJ whole genome shotgun (WGS) entry which is preliminary data.</text>
</comment>
<name>A0A0F9G9C2_9ZZZZ</name>
<proteinExistence type="predicted"/>
<reference evidence="1" key="1">
    <citation type="journal article" date="2015" name="Nature">
        <title>Complex archaea that bridge the gap between prokaryotes and eukaryotes.</title>
        <authorList>
            <person name="Spang A."/>
            <person name="Saw J.H."/>
            <person name="Jorgensen S.L."/>
            <person name="Zaremba-Niedzwiedzka K."/>
            <person name="Martijn J."/>
            <person name="Lind A.E."/>
            <person name="van Eijk R."/>
            <person name="Schleper C."/>
            <person name="Guy L."/>
            <person name="Ettema T.J."/>
        </authorList>
    </citation>
    <scope>NUCLEOTIDE SEQUENCE</scope>
</reference>
<organism evidence="1">
    <name type="scientific">marine sediment metagenome</name>
    <dbReference type="NCBI Taxonomy" id="412755"/>
    <lineage>
        <taxon>unclassified sequences</taxon>
        <taxon>metagenomes</taxon>
        <taxon>ecological metagenomes</taxon>
    </lineage>
</organism>
<protein>
    <submittedName>
        <fullName evidence="1">Uncharacterized protein</fullName>
    </submittedName>
</protein>
<accession>A0A0F9G9C2</accession>
<dbReference type="EMBL" id="LAZR01018670">
    <property type="protein sequence ID" value="KKL95469.1"/>
    <property type="molecule type" value="Genomic_DNA"/>
</dbReference>
<evidence type="ECO:0000313" key="1">
    <source>
        <dbReference type="EMBL" id="KKL95469.1"/>
    </source>
</evidence>
<dbReference type="AlphaFoldDB" id="A0A0F9G9C2"/>
<gene>
    <name evidence="1" type="ORF">LCGC14_1854310</name>
</gene>
<sequence>MSQSVCDKACFILQKTNDGDDLSPEHLYLLQEMVNGHLNELGEQEFEKLYLSAQAGYVKPLFHGIEHMTVDHEGYVLWKGKAVEHYDSPWRWSQEAKTQAEEIAVRCRYLESISVVPSISNVIWTWEKYKPGGELCVAAVKQ</sequence>